<comment type="subcellular location">
    <subcellularLocation>
        <location evidence="1">Membrane</location>
        <topology evidence="1">Multi-pass membrane protein</topology>
    </subcellularLocation>
</comment>
<feature type="transmembrane region" description="Helical" evidence="5">
    <location>
        <begin position="296"/>
        <end position="316"/>
    </location>
</feature>
<evidence type="ECO:0000313" key="7">
    <source>
        <dbReference type="EMBL" id="PWR07664.1"/>
    </source>
</evidence>
<dbReference type="GO" id="GO:0016020">
    <property type="term" value="C:membrane"/>
    <property type="evidence" value="ECO:0007669"/>
    <property type="project" value="UniProtKB-SubCell"/>
</dbReference>
<dbReference type="InterPro" id="IPR051533">
    <property type="entry name" value="WaaL-like"/>
</dbReference>
<proteinExistence type="predicted"/>
<reference evidence="7 8" key="1">
    <citation type="submission" date="2018-05" db="EMBL/GenBank/DDBJ databases">
        <title>Micromonospora atacamensis sp. nov., a novel actinobacteria isolated from high altitude Atacama Desert soil.</title>
        <authorList>
            <person name="Carro L."/>
            <person name="Golinska P."/>
            <person name="Klenk H.-P."/>
            <person name="Goodfellow M."/>
        </authorList>
    </citation>
    <scope>NUCLEOTIDE SEQUENCE [LARGE SCALE GENOMIC DNA]</scope>
    <source>
        <strain evidence="7 8">5R2A7</strain>
    </source>
</reference>
<keyword evidence="3 5" id="KW-1133">Transmembrane helix</keyword>
<feature type="domain" description="O-antigen ligase-related" evidence="6">
    <location>
        <begin position="172"/>
        <end position="305"/>
    </location>
</feature>
<evidence type="ECO:0000313" key="8">
    <source>
        <dbReference type="Proteomes" id="UP000245410"/>
    </source>
</evidence>
<evidence type="ECO:0000259" key="6">
    <source>
        <dbReference type="Pfam" id="PF04932"/>
    </source>
</evidence>
<keyword evidence="8" id="KW-1185">Reference proteome</keyword>
<name>A0A317CZN5_9ACTN</name>
<dbReference type="OrthoDB" id="5104588at2"/>
<organism evidence="7 8">
    <name type="scientific">Micromonospora acroterricola</name>
    <dbReference type="NCBI Taxonomy" id="2202421"/>
    <lineage>
        <taxon>Bacteria</taxon>
        <taxon>Bacillati</taxon>
        <taxon>Actinomycetota</taxon>
        <taxon>Actinomycetes</taxon>
        <taxon>Micromonosporales</taxon>
        <taxon>Micromonosporaceae</taxon>
        <taxon>Micromonospora</taxon>
    </lineage>
</organism>
<feature type="transmembrane region" description="Helical" evidence="5">
    <location>
        <begin position="211"/>
        <end position="228"/>
    </location>
</feature>
<sequence>MLVLALVAFMAARPPWWSFNYAALLALLALALTGRLPRLRWPDTLALAAAGWALASPLWAGRTDLTIPAGYRYATVCLLFVACRHAVRRRRDLLLLGWTYLAGCVIVSLEIITGARGDLRQHGQLVDVATRYGVEGRELNATAYTLAVGVVVAVLVGAGNRHPAARIGPALLAVPMAWGMLLTGCRGAAIGVLLGLVVLALAWLLPRTTRAASFGITGLLVVVVPFGLSPQSAMLWLDQLYGRPTGDISGRLELWPYALSTWSDSPLTGSGPGVFTGSNPFGIGPHNLLLILGNDLGLVGTLFYLGTIAGACWTAAHASRRGLLVTCLYLAVLLPIWLTGQWEAALAMWLALALVTVVSELPARTRPAHRASRHALAGRVRPTTVGGITRVGR</sequence>
<evidence type="ECO:0000256" key="4">
    <source>
        <dbReference type="ARBA" id="ARBA00023136"/>
    </source>
</evidence>
<dbReference type="AlphaFoldDB" id="A0A317CZN5"/>
<feature type="transmembrane region" description="Helical" evidence="5">
    <location>
        <begin position="93"/>
        <end position="112"/>
    </location>
</feature>
<evidence type="ECO:0000256" key="3">
    <source>
        <dbReference type="ARBA" id="ARBA00022989"/>
    </source>
</evidence>
<feature type="transmembrane region" description="Helical" evidence="5">
    <location>
        <begin position="178"/>
        <end position="204"/>
    </location>
</feature>
<feature type="transmembrane region" description="Helical" evidence="5">
    <location>
        <begin position="141"/>
        <end position="158"/>
    </location>
</feature>
<keyword evidence="4 5" id="KW-0472">Membrane</keyword>
<accession>A0A317CZN5</accession>
<gene>
    <name evidence="7" type="ORF">DKT68_18260</name>
</gene>
<feature type="transmembrane region" description="Helical" evidence="5">
    <location>
        <begin position="346"/>
        <end position="363"/>
    </location>
</feature>
<dbReference type="PANTHER" id="PTHR37422">
    <property type="entry name" value="TEICHURONIC ACID BIOSYNTHESIS PROTEIN TUAE"/>
    <property type="match status" value="1"/>
</dbReference>
<evidence type="ECO:0000256" key="5">
    <source>
        <dbReference type="SAM" id="Phobius"/>
    </source>
</evidence>
<feature type="transmembrane region" description="Helical" evidence="5">
    <location>
        <begin position="323"/>
        <end position="340"/>
    </location>
</feature>
<comment type="caution">
    <text evidence="7">The sequence shown here is derived from an EMBL/GenBank/DDBJ whole genome shotgun (WGS) entry which is preliminary data.</text>
</comment>
<evidence type="ECO:0000256" key="1">
    <source>
        <dbReference type="ARBA" id="ARBA00004141"/>
    </source>
</evidence>
<protein>
    <recommendedName>
        <fullName evidence="6">O-antigen ligase-related domain-containing protein</fullName>
    </recommendedName>
</protein>
<keyword evidence="2 5" id="KW-0812">Transmembrane</keyword>
<dbReference type="PANTHER" id="PTHR37422:SF13">
    <property type="entry name" value="LIPOPOLYSACCHARIDE BIOSYNTHESIS PROTEIN PA4999-RELATED"/>
    <property type="match status" value="1"/>
</dbReference>
<evidence type="ECO:0000256" key="2">
    <source>
        <dbReference type="ARBA" id="ARBA00022692"/>
    </source>
</evidence>
<dbReference type="InterPro" id="IPR007016">
    <property type="entry name" value="O-antigen_ligase-rel_domated"/>
</dbReference>
<dbReference type="Pfam" id="PF04932">
    <property type="entry name" value="Wzy_C"/>
    <property type="match status" value="1"/>
</dbReference>
<dbReference type="RefSeq" id="WP_109818622.1">
    <property type="nucleotide sequence ID" value="NZ_QGKR01000216.1"/>
</dbReference>
<dbReference type="EMBL" id="QGKR01000216">
    <property type="protein sequence ID" value="PWR07664.1"/>
    <property type="molecule type" value="Genomic_DNA"/>
</dbReference>
<dbReference type="Proteomes" id="UP000245410">
    <property type="component" value="Unassembled WGS sequence"/>
</dbReference>